<dbReference type="OrthoDB" id="583787at2"/>
<keyword evidence="4" id="KW-1185">Reference proteome</keyword>
<keyword evidence="2" id="KW-0812">Transmembrane</keyword>
<dbReference type="AlphaFoldDB" id="A0A563VY70"/>
<name>A0A563VY70_9CYAN</name>
<dbReference type="EMBL" id="CAACVJ010000379">
    <property type="protein sequence ID" value="VEP16360.1"/>
    <property type="molecule type" value="Genomic_DNA"/>
</dbReference>
<reference evidence="3 4" key="1">
    <citation type="submission" date="2019-01" db="EMBL/GenBank/DDBJ databases">
        <authorList>
            <person name="Brito A."/>
        </authorList>
    </citation>
    <scope>NUCLEOTIDE SEQUENCE [LARGE SCALE GENOMIC DNA]</scope>
    <source>
        <strain evidence="3">1</strain>
    </source>
</reference>
<feature type="compositionally biased region" description="Acidic residues" evidence="1">
    <location>
        <begin position="95"/>
        <end position="208"/>
    </location>
</feature>
<feature type="transmembrane region" description="Helical" evidence="2">
    <location>
        <begin position="39"/>
        <end position="61"/>
    </location>
</feature>
<accession>A0A563VY70</accession>
<evidence type="ECO:0000256" key="2">
    <source>
        <dbReference type="SAM" id="Phobius"/>
    </source>
</evidence>
<gene>
    <name evidence="3" type="ORF">H1P_440018</name>
</gene>
<evidence type="ECO:0000313" key="4">
    <source>
        <dbReference type="Proteomes" id="UP000320055"/>
    </source>
</evidence>
<proteinExistence type="predicted"/>
<evidence type="ECO:0000313" key="3">
    <source>
        <dbReference type="EMBL" id="VEP16360.1"/>
    </source>
</evidence>
<sequence>MNQNNLNDFSPKKKKPLKQKIDVNYKSKQWLKLSGWNRFSYLTLTAFILTVVITFISPAWLPIEQSVTYGALPRETNDRLIFAQEESPQLREENQELQEQIEEPAIEEESPSEEPTTEEELAPSEEPAIEEEAPSEEPAIEEESPSEEPAIEEESPSEEPAIEEESPSEEPAIEEESPSEEPAIEEESPSEEPAIEEESAPSEEELPFEEAKKSLEEEIDERYEEWESEKTSSEISHSISAIATILTTIFIALLGTGILHIPYNRTVILVLGIITVFIQLNINVFLLDKTLAGYEILAEQGLSFKDKLESVETEEQLQEVREQFQELVLESLILE</sequence>
<dbReference type="Proteomes" id="UP000320055">
    <property type="component" value="Unassembled WGS sequence"/>
</dbReference>
<evidence type="ECO:0000256" key="1">
    <source>
        <dbReference type="SAM" id="MobiDB-lite"/>
    </source>
</evidence>
<feature type="region of interest" description="Disordered" evidence="1">
    <location>
        <begin position="86"/>
        <end position="210"/>
    </location>
</feature>
<keyword evidence="2" id="KW-1133">Transmembrane helix</keyword>
<keyword evidence="2" id="KW-0472">Membrane</keyword>
<feature type="transmembrane region" description="Helical" evidence="2">
    <location>
        <begin position="239"/>
        <end position="261"/>
    </location>
</feature>
<feature type="transmembrane region" description="Helical" evidence="2">
    <location>
        <begin position="267"/>
        <end position="287"/>
    </location>
</feature>
<dbReference type="RefSeq" id="WP_144866136.1">
    <property type="nucleotide sequence ID" value="NZ_LR213804.1"/>
</dbReference>
<organism evidence="3 4">
    <name type="scientific">Hyella patelloides LEGE 07179</name>
    <dbReference type="NCBI Taxonomy" id="945734"/>
    <lineage>
        <taxon>Bacteria</taxon>
        <taxon>Bacillati</taxon>
        <taxon>Cyanobacteriota</taxon>
        <taxon>Cyanophyceae</taxon>
        <taxon>Pleurocapsales</taxon>
        <taxon>Hyellaceae</taxon>
        <taxon>Hyella</taxon>
    </lineage>
</organism>
<protein>
    <submittedName>
        <fullName evidence="3">Uncharacterized protein</fullName>
    </submittedName>
</protein>